<dbReference type="Pfam" id="PF00106">
    <property type="entry name" value="adh_short"/>
    <property type="match status" value="1"/>
</dbReference>
<dbReference type="PANTHER" id="PTHR44196:SF1">
    <property type="entry name" value="DEHYDROGENASE_REDUCTASE SDR FAMILY MEMBER 7B"/>
    <property type="match status" value="1"/>
</dbReference>
<keyword evidence="5" id="KW-1185">Reference proteome</keyword>
<dbReference type="InterPro" id="IPR020904">
    <property type="entry name" value="Sc_DH/Rdtase_CS"/>
</dbReference>
<evidence type="ECO:0000313" key="4">
    <source>
        <dbReference type="EMBL" id="GAA0941032.1"/>
    </source>
</evidence>
<dbReference type="PRINTS" id="PR00080">
    <property type="entry name" value="SDRFAMILY"/>
</dbReference>
<dbReference type="Gene3D" id="3.40.50.720">
    <property type="entry name" value="NAD(P)-binding Rossmann-like Domain"/>
    <property type="match status" value="1"/>
</dbReference>
<dbReference type="PROSITE" id="PS00061">
    <property type="entry name" value="ADH_SHORT"/>
    <property type="match status" value="1"/>
</dbReference>
<dbReference type="Proteomes" id="UP001500542">
    <property type="component" value="Unassembled WGS sequence"/>
</dbReference>
<dbReference type="InterPro" id="IPR002347">
    <property type="entry name" value="SDR_fam"/>
</dbReference>
<keyword evidence="2" id="KW-0560">Oxidoreductase</keyword>
<comment type="similarity">
    <text evidence="1 3">Belongs to the short-chain dehydrogenases/reductases (SDR) family.</text>
</comment>
<evidence type="ECO:0000256" key="3">
    <source>
        <dbReference type="RuleBase" id="RU000363"/>
    </source>
</evidence>
<proteinExistence type="inferred from homology"/>
<reference evidence="5" key="1">
    <citation type="journal article" date="2019" name="Int. J. Syst. Evol. Microbiol.">
        <title>The Global Catalogue of Microorganisms (GCM) 10K type strain sequencing project: providing services to taxonomists for standard genome sequencing and annotation.</title>
        <authorList>
            <consortium name="The Broad Institute Genomics Platform"/>
            <consortium name="The Broad Institute Genome Sequencing Center for Infectious Disease"/>
            <person name="Wu L."/>
            <person name="Ma J."/>
        </authorList>
    </citation>
    <scope>NUCLEOTIDE SEQUENCE [LARGE SCALE GENOMIC DNA]</scope>
    <source>
        <strain evidence="5">JCM 10977</strain>
    </source>
</reference>
<comment type="caution">
    <text evidence="4">The sequence shown here is derived from an EMBL/GenBank/DDBJ whole genome shotgun (WGS) entry which is preliminary data.</text>
</comment>
<dbReference type="PANTHER" id="PTHR44196">
    <property type="entry name" value="DEHYDROGENASE/REDUCTASE SDR FAMILY MEMBER 7B"/>
    <property type="match status" value="1"/>
</dbReference>
<dbReference type="EMBL" id="BAAAHK010000007">
    <property type="protein sequence ID" value="GAA0941032.1"/>
    <property type="molecule type" value="Genomic_DNA"/>
</dbReference>
<sequence length="261" mass="26739">MTSTVLQQSTSTLPLAGRSAVVTGAASGIGAAIAERLAADGASVALVARRTDRLDELAGRITAGGGSAFGVGMDVTQQDSVDRGVEVIGERLGRVDLVVNSAGVMLSAPIEQARSDDWARMIDTNLTGTLRLIGAFTPGLIEAAGEGGTADLVNISSIGSHLVFPGYGVYGATKAAVTQLSNAIRADLSPYDVRVTNVEPGLTESELGTHLSEEAQAGLAGMFDAIGPIASADVADLVAYVVSRRREVNLSHLVVLPTRQA</sequence>
<evidence type="ECO:0000256" key="2">
    <source>
        <dbReference type="ARBA" id="ARBA00023002"/>
    </source>
</evidence>
<protein>
    <submittedName>
        <fullName evidence="4">SDR family NAD(P)-dependent oxidoreductase</fullName>
    </submittedName>
</protein>
<dbReference type="InterPro" id="IPR036291">
    <property type="entry name" value="NAD(P)-bd_dom_sf"/>
</dbReference>
<gene>
    <name evidence="4" type="ORF">GCM10009554_32260</name>
</gene>
<evidence type="ECO:0000313" key="5">
    <source>
        <dbReference type="Proteomes" id="UP001500542"/>
    </source>
</evidence>
<name>A0ABP4AW34_9ACTN</name>
<accession>A0ABP4AW34</accession>
<dbReference type="PRINTS" id="PR00081">
    <property type="entry name" value="GDHRDH"/>
</dbReference>
<dbReference type="SUPFAM" id="SSF51735">
    <property type="entry name" value="NAD(P)-binding Rossmann-fold domains"/>
    <property type="match status" value="1"/>
</dbReference>
<dbReference type="RefSeq" id="WP_343969776.1">
    <property type="nucleotide sequence ID" value="NZ_BAAAHK010000007.1"/>
</dbReference>
<organism evidence="4 5">
    <name type="scientific">Kribbella koreensis</name>
    <dbReference type="NCBI Taxonomy" id="57909"/>
    <lineage>
        <taxon>Bacteria</taxon>
        <taxon>Bacillati</taxon>
        <taxon>Actinomycetota</taxon>
        <taxon>Actinomycetes</taxon>
        <taxon>Propionibacteriales</taxon>
        <taxon>Kribbellaceae</taxon>
        <taxon>Kribbella</taxon>
    </lineage>
</organism>
<evidence type="ECO:0000256" key="1">
    <source>
        <dbReference type="ARBA" id="ARBA00006484"/>
    </source>
</evidence>